<evidence type="ECO:0000313" key="8">
    <source>
        <dbReference type="Proteomes" id="UP001583186"/>
    </source>
</evidence>
<protein>
    <recommendedName>
        <fullName evidence="6">Zn(2)-C6 fungal-type domain-containing protein</fullName>
    </recommendedName>
</protein>
<dbReference type="InterPro" id="IPR036864">
    <property type="entry name" value="Zn2-C6_fun-type_DNA-bd_sf"/>
</dbReference>
<dbReference type="PROSITE" id="PS50048">
    <property type="entry name" value="ZN2_CY6_FUNGAL_2"/>
    <property type="match status" value="1"/>
</dbReference>
<reference evidence="7 8" key="1">
    <citation type="journal article" date="2024" name="IMA Fungus">
        <title>IMA Genome - F19 : A genome assembly and annotation guide to empower mycologists, including annotated draft genome sequences of Ceratocystis pirilliformis, Diaporthe australafricana, Fusarium ophioides, Paecilomyces lecythidis, and Sporothrix stenoceras.</title>
        <authorList>
            <person name="Aylward J."/>
            <person name="Wilson A.M."/>
            <person name="Visagie C.M."/>
            <person name="Spraker J."/>
            <person name="Barnes I."/>
            <person name="Buitendag C."/>
            <person name="Ceriani C."/>
            <person name="Del Mar Angel L."/>
            <person name="du Plessis D."/>
            <person name="Fuchs T."/>
            <person name="Gasser K."/>
            <person name="Kramer D."/>
            <person name="Li W."/>
            <person name="Munsamy K."/>
            <person name="Piso A."/>
            <person name="Price J.L."/>
            <person name="Sonnekus B."/>
            <person name="Thomas C."/>
            <person name="van der Nest A."/>
            <person name="van Dijk A."/>
            <person name="van Heerden A."/>
            <person name="van Vuuren N."/>
            <person name="Yilmaz N."/>
            <person name="Duong T.A."/>
            <person name="van der Merwe N.A."/>
            <person name="Wingfield M.J."/>
            <person name="Wingfield B.D."/>
        </authorList>
    </citation>
    <scope>NUCLEOTIDE SEQUENCE [LARGE SCALE GENOMIC DNA]</scope>
    <source>
        <strain evidence="7 8">CMW 5346</strain>
    </source>
</reference>
<keyword evidence="8" id="KW-1185">Reference proteome</keyword>
<proteinExistence type="predicted"/>
<dbReference type="InterPro" id="IPR001138">
    <property type="entry name" value="Zn2Cys6_DnaBD"/>
</dbReference>
<evidence type="ECO:0000256" key="5">
    <source>
        <dbReference type="ARBA" id="ARBA00023242"/>
    </source>
</evidence>
<dbReference type="EMBL" id="JAWCUI010000105">
    <property type="protein sequence ID" value="KAL1887911.1"/>
    <property type="molecule type" value="Genomic_DNA"/>
</dbReference>
<dbReference type="Pfam" id="PF00172">
    <property type="entry name" value="Zn_clus"/>
    <property type="match status" value="1"/>
</dbReference>
<organism evidence="7 8">
    <name type="scientific">Sporothrix stenoceras</name>
    <dbReference type="NCBI Taxonomy" id="5173"/>
    <lineage>
        <taxon>Eukaryota</taxon>
        <taxon>Fungi</taxon>
        <taxon>Dikarya</taxon>
        <taxon>Ascomycota</taxon>
        <taxon>Pezizomycotina</taxon>
        <taxon>Sordariomycetes</taxon>
        <taxon>Sordariomycetidae</taxon>
        <taxon>Ophiostomatales</taxon>
        <taxon>Ophiostomataceae</taxon>
        <taxon>Sporothrix</taxon>
    </lineage>
</organism>
<evidence type="ECO:0000256" key="1">
    <source>
        <dbReference type="ARBA" id="ARBA00022723"/>
    </source>
</evidence>
<keyword evidence="5" id="KW-0539">Nucleus</keyword>
<keyword evidence="1" id="KW-0479">Metal-binding</keyword>
<evidence type="ECO:0000259" key="6">
    <source>
        <dbReference type="PROSITE" id="PS50048"/>
    </source>
</evidence>
<dbReference type="PANTHER" id="PTHR47660">
    <property type="entry name" value="TRANSCRIPTION FACTOR WITH C2H2 AND ZN(2)-CYS(6) DNA BINDING DOMAIN (EUROFUNG)-RELATED-RELATED"/>
    <property type="match status" value="1"/>
</dbReference>
<sequence length="457" mass="50858">MFAPPKSPACKGCARAKRKCDKRQPVCSRCRERMLRCAYPPVKPSSYVQLGQLPPPQQTTEQSLVHSSNLFDGLYLDSICKLPLPALPALPALSSLDTPSTNDSLDSVDIDLIDPDSLSLSWPLKLSERLQLDSVRSLGAPAPWLPLPDTSLAEPPSPSDWFISPHTWEIDHRVRLHRPDVDTSFLHLQISGIRSWMRTWVNTGGCPFIHPDLGDLYGGTLPPSMQVAFMSISSYIHQTEATTPLILDAVDTQSKQLVAAETLHAGLLEQLGRVYSLVVYQMVGLFDGNIRARERADERRGTLSRWTGQLLGAARHMDGMSPMSSSVILSSSLPRRLPWHTWILAESIRRVWVVANVVETIYHTLHHGWSPLTGSLPCTARYGLWQARSTTEWDAACKKGDHHLLNLHGLEHLIADTDAADVDVLSRALMSSAHGRERVVQWERASSNQKLANTHDR</sequence>
<evidence type="ECO:0000256" key="4">
    <source>
        <dbReference type="ARBA" id="ARBA00023163"/>
    </source>
</evidence>
<accession>A0ABR3YI04</accession>
<name>A0ABR3YI04_9PEZI</name>
<evidence type="ECO:0000256" key="2">
    <source>
        <dbReference type="ARBA" id="ARBA00022833"/>
    </source>
</evidence>
<dbReference type="SMART" id="SM00066">
    <property type="entry name" value="GAL4"/>
    <property type="match status" value="1"/>
</dbReference>
<keyword evidence="3" id="KW-0805">Transcription regulation</keyword>
<gene>
    <name evidence="7" type="ORF">Sste5346_009915</name>
</gene>
<comment type="caution">
    <text evidence="7">The sequence shown here is derived from an EMBL/GenBank/DDBJ whole genome shotgun (WGS) entry which is preliminary data.</text>
</comment>
<dbReference type="CDD" id="cd00067">
    <property type="entry name" value="GAL4"/>
    <property type="match status" value="1"/>
</dbReference>
<dbReference type="Proteomes" id="UP001583186">
    <property type="component" value="Unassembled WGS sequence"/>
</dbReference>
<feature type="domain" description="Zn(2)-C6 fungal-type" evidence="6">
    <location>
        <begin position="9"/>
        <end position="39"/>
    </location>
</feature>
<evidence type="ECO:0000313" key="7">
    <source>
        <dbReference type="EMBL" id="KAL1887911.1"/>
    </source>
</evidence>
<evidence type="ECO:0000256" key="3">
    <source>
        <dbReference type="ARBA" id="ARBA00023015"/>
    </source>
</evidence>
<dbReference type="SUPFAM" id="SSF57701">
    <property type="entry name" value="Zn2/Cys6 DNA-binding domain"/>
    <property type="match status" value="1"/>
</dbReference>
<keyword evidence="2" id="KW-0862">Zinc</keyword>
<dbReference type="Gene3D" id="4.10.240.10">
    <property type="entry name" value="Zn(2)-C6 fungal-type DNA-binding domain"/>
    <property type="match status" value="1"/>
</dbReference>
<dbReference type="PROSITE" id="PS00463">
    <property type="entry name" value="ZN2_CY6_FUNGAL_1"/>
    <property type="match status" value="1"/>
</dbReference>
<keyword evidence="4" id="KW-0804">Transcription</keyword>